<keyword evidence="2" id="KW-1185">Reference proteome</keyword>
<sequence length="462" mass="51509">MASSSVQTFGVELELLVFYTTYSRPLPAEEIRRYGPVIKCPFCMDIVLPPGIAPKYPNFDKLPGAWVRQKVADVISEAGFKARSSWRAKGHEPDLFDYWNVVPDISLKINEDFEFAYSPLQAVGVEINSPVLVAGEEAFNEVLTVVKAINSAFRTAVPPMCGLHIHVGRGREALTLRTVQRSASLLWLAGNLIETLHPRSRLNNRHCLGIEKCNLSTGMTAKEAAGDWKLGKRQHVKLSLDRVDKDRKKPTHYQYTPPATLPNYPGSTLSLAVAREHGFRFEEPEHKEIPDVLDGVRSILRATDTGTIAELTGSTAHRGAYNFSNMARRAGEIPEGWIMPPWKTPDGEVIPSGWEDCPVESEPDTAVQRHTNKVIREAPRKPTIEFRQGAGSLDGEWIVIWAKICLALTGPAVVESSNDDFFQLLYNCVKAKEQPSEYDVFDLLHDIGISKEDLDAVYHPVL</sequence>
<evidence type="ECO:0000313" key="1">
    <source>
        <dbReference type="EMBL" id="KAJ2990767.1"/>
    </source>
</evidence>
<protein>
    <submittedName>
        <fullName evidence="1">Uncharacterized protein</fullName>
    </submittedName>
</protein>
<evidence type="ECO:0000313" key="2">
    <source>
        <dbReference type="Proteomes" id="UP001143856"/>
    </source>
</evidence>
<proteinExistence type="predicted"/>
<organism evidence="1 2">
    <name type="scientific">Xylaria curta</name>
    <dbReference type="NCBI Taxonomy" id="42375"/>
    <lineage>
        <taxon>Eukaryota</taxon>
        <taxon>Fungi</taxon>
        <taxon>Dikarya</taxon>
        <taxon>Ascomycota</taxon>
        <taxon>Pezizomycotina</taxon>
        <taxon>Sordariomycetes</taxon>
        <taxon>Xylariomycetidae</taxon>
        <taxon>Xylariales</taxon>
        <taxon>Xylariaceae</taxon>
        <taxon>Xylaria</taxon>
    </lineage>
</organism>
<dbReference type="EMBL" id="JAPDGR010000385">
    <property type="protein sequence ID" value="KAJ2990767.1"/>
    <property type="molecule type" value="Genomic_DNA"/>
</dbReference>
<accession>A0ACC1PFI1</accession>
<gene>
    <name evidence="1" type="ORF">NUW58_g2788</name>
</gene>
<reference evidence="1" key="1">
    <citation type="submission" date="2022-10" db="EMBL/GenBank/DDBJ databases">
        <title>Genome Sequence of Xylaria curta.</title>
        <authorList>
            <person name="Buettner E."/>
        </authorList>
    </citation>
    <scope>NUCLEOTIDE SEQUENCE</scope>
    <source>
        <strain evidence="1">Babe10</strain>
    </source>
</reference>
<dbReference type="Proteomes" id="UP001143856">
    <property type="component" value="Unassembled WGS sequence"/>
</dbReference>
<comment type="caution">
    <text evidence="1">The sequence shown here is derived from an EMBL/GenBank/DDBJ whole genome shotgun (WGS) entry which is preliminary data.</text>
</comment>
<name>A0ACC1PFI1_9PEZI</name>